<accession>A0A507DND1</accession>
<comment type="function">
    <text evidence="9">Thiol-specific peroxidase that catalyzes the reduction of hydrogen peroxide and organic hydroperoxides to water and alcohols, respectively.</text>
</comment>
<protein>
    <recommendedName>
        <fullName evidence="2">thioredoxin-dependent peroxiredoxin</fullName>
        <ecNumber evidence="2">1.11.1.24</ecNumber>
    </recommendedName>
</protein>
<dbReference type="InterPro" id="IPR000866">
    <property type="entry name" value="AhpC/TSA"/>
</dbReference>
<proteinExistence type="inferred from homology"/>
<dbReference type="GO" id="GO:0005829">
    <property type="term" value="C:cytosol"/>
    <property type="evidence" value="ECO:0007669"/>
    <property type="project" value="TreeGrafter"/>
</dbReference>
<dbReference type="GO" id="GO:0033554">
    <property type="term" value="P:cellular response to stress"/>
    <property type="evidence" value="ECO:0007669"/>
    <property type="project" value="TreeGrafter"/>
</dbReference>
<dbReference type="InterPro" id="IPR019479">
    <property type="entry name" value="Peroxiredoxin_C"/>
</dbReference>
<dbReference type="GO" id="GO:0042744">
    <property type="term" value="P:hydrogen peroxide catabolic process"/>
    <property type="evidence" value="ECO:0007669"/>
    <property type="project" value="TreeGrafter"/>
</dbReference>
<keyword evidence="6" id="KW-1015">Disulfide bond</keyword>
<evidence type="ECO:0000256" key="2">
    <source>
        <dbReference type="ARBA" id="ARBA00013017"/>
    </source>
</evidence>
<dbReference type="STRING" id="246404.A0A507DND1"/>
<evidence type="ECO:0000313" key="12">
    <source>
        <dbReference type="EMBL" id="TPX52921.1"/>
    </source>
</evidence>
<evidence type="ECO:0000313" key="13">
    <source>
        <dbReference type="Proteomes" id="UP000320333"/>
    </source>
</evidence>
<dbReference type="AlphaFoldDB" id="A0A507DND1"/>
<keyword evidence="13" id="KW-1185">Reference proteome</keyword>
<dbReference type="InterPro" id="IPR050217">
    <property type="entry name" value="Peroxiredoxin"/>
</dbReference>
<evidence type="ECO:0000259" key="11">
    <source>
        <dbReference type="PROSITE" id="PS51352"/>
    </source>
</evidence>
<evidence type="ECO:0000256" key="9">
    <source>
        <dbReference type="PIRNR" id="PIRNR000239"/>
    </source>
</evidence>
<dbReference type="Pfam" id="PF00578">
    <property type="entry name" value="AhpC-TSA"/>
    <property type="match status" value="1"/>
</dbReference>
<keyword evidence="5 9" id="KW-0560">Oxidoreductase</keyword>
<dbReference type="EMBL" id="QEAP01000987">
    <property type="protein sequence ID" value="TPX52921.1"/>
    <property type="molecule type" value="Genomic_DNA"/>
</dbReference>
<evidence type="ECO:0000256" key="6">
    <source>
        <dbReference type="ARBA" id="ARBA00023157"/>
    </source>
</evidence>
<evidence type="ECO:0000256" key="8">
    <source>
        <dbReference type="ARBA" id="ARBA00049091"/>
    </source>
</evidence>
<dbReference type="PANTHER" id="PTHR10681:SF171">
    <property type="entry name" value="PEROXIREDOXIN 4"/>
    <property type="match status" value="1"/>
</dbReference>
<dbReference type="GO" id="GO:0008379">
    <property type="term" value="F:thioredoxin peroxidase activity"/>
    <property type="evidence" value="ECO:0007669"/>
    <property type="project" value="TreeGrafter"/>
</dbReference>
<feature type="domain" description="Thioredoxin" evidence="11">
    <location>
        <begin position="30"/>
        <end position="191"/>
    </location>
</feature>
<dbReference type="InterPro" id="IPR036249">
    <property type="entry name" value="Thioredoxin-like_sf"/>
</dbReference>
<keyword evidence="4 9" id="KW-0049">Antioxidant</keyword>
<evidence type="ECO:0000256" key="1">
    <source>
        <dbReference type="ARBA" id="ARBA00009796"/>
    </source>
</evidence>
<dbReference type="OrthoDB" id="185659at2759"/>
<evidence type="ECO:0000256" key="3">
    <source>
        <dbReference type="ARBA" id="ARBA00022559"/>
    </source>
</evidence>
<dbReference type="PANTHER" id="PTHR10681">
    <property type="entry name" value="THIOREDOXIN PEROXIDASE"/>
    <property type="match status" value="1"/>
</dbReference>
<dbReference type="GO" id="GO:0006979">
    <property type="term" value="P:response to oxidative stress"/>
    <property type="evidence" value="ECO:0007669"/>
    <property type="project" value="TreeGrafter"/>
</dbReference>
<dbReference type="PIRSF" id="PIRSF000239">
    <property type="entry name" value="AHPC"/>
    <property type="match status" value="1"/>
</dbReference>
<dbReference type="InterPro" id="IPR024706">
    <property type="entry name" value="Peroxiredoxin_AhpC-typ"/>
</dbReference>
<dbReference type="InterPro" id="IPR013766">
    <property type="entry name" value="Thioredoxin_domain"/>
</dbReference>
<dbReference type="FunFam" id="3.40.30.10:FF:000003">
    <property type="entry name" value="Peroxiredoxin 1"/>
    <property type="match status" value="1"/>
</dbReference>
<evidence type="ECO:0000256" key="5">
    <source>
        <dbReference type="ARBA" id="ARBA00023002"/>
    </source>
</evidence>
<dbReference type="CDD" id="cd03015">
    <property type="entry name" value="PRX_Typ2cys"/>
    <property type="match status" value="1"/>
</dbReference>
<sequence length="227" mass="25580">MSLFRSALSLRAKIATRGFSASAFNAHYFARVQQRAPSFSAPAVVDKAFETVSLDDYKGKWVALFFYPLDFTFVCPTEIIEFSERAEEFKKMDCQVIGCSVDSKYSHLAWINQPRKEGGLGEMKIPILSDVSKQISSDYGVLIDKGPDIGLSLRGTFLIDPNQIVRHISIYDLPVGRNVDETLRLLEAFQFHAKHGEVCPASWKKGAKTMVDDPAKSKEYFFAKYQD</sequence>
<organism evidence="12 13">
    <name type="scientific">Chytriomyces confervae</name>
    <dbReference type="NCBI Taxonomy" id="246404"/>
    <lineage>
        <taxon>Eukaryota</taxon>
        <taxon>Fungi</taxon>
        <taxon>Fungi incertae sedis</taxon>
        <taxon>Chytridiomycota</taxon>
        <taxon>Chytridiomycota incertae sedis</taxon>
        <taxon>Chytridiomycetes</taxon>
        <taxon>Chytridiales</taxon>
        <taxon>Chytriomycetaceae</taxon>
        <taxon>Chytriomyces</taxon>
    </lineage>
</organism>
<dbReference type="PROSITE" id="PS51352">
    <property type="entry name" value="THIOREDOXIN_2"/>
    <property type="match status" value="1"/>
</dbReference>
<name>A0A507DND1_9FUNG</name>
<evidence type="ECO:0000256" key="10">
    <source>
        <dbReference type="PIRSR" id="PIRSR000239-1"/>
    </source>
</evidence>
<evidence type="ECO:0000256" key="4">
    <source>
        <dbReference type="ARBA" id="ARBA00022862"/>
    </source>
</evidence>
<keyword evidence="7 9" id="KW-0676">Redox-active center</keyword>
<evidence type="ECO:0000256" key="7">
    <source>
        <dbReference type="ARBA" id="ARBA00023284"/>
    </source>
</evidence>
<dbReference type="SUPFAM" id="SSF52833">
    <property type="entry name" value="Thioredoxin-like"/>
    <property type="match status" value="1"/>
</dbReference>
<keyword evidence="3 9" id="KW-0575">Peroxidase</keyword>
<dbReference type="Gene3D" id="3.40.30.10">
    <property type="entry name" value="Glutaredoxin"/>
    <property type="match status" value="1"/>
</dbReference>
<dbReference type="Proteomes" id="UP000320333">
    <property type="component" value="Unassembled WGS sequence"/>
</dbReference>
<dbReference type="GO" id="GO:0045454">
    <property type="term" value="P:cell redox homeostasis"/>
    <property type="evidence" value="ECO:0007669"/>
    <property type="project" value="TreeGrafter"/>
</dbReference>
<comment type="catalytic activity">
    <reaction evidence="8">
        <text>a hydroperoxide + [thioredoxin]-dithiol = an alcohol + [thioredoxin]-disulfide + H2O</text>
        <dbReference type="Rhea" id="RHEA:62620"/>
        <dbReference type="Rhea" id="RHEA-COMP:10698"/>
        <dbReference type="Rhea" id="RHEA-COMP:10700"/>
        <dbReference type="ChEBI" id="CHEBI:15377"/>
        <dbReference type="ChEBI" id="CHEBI:29950"/>
        <dbReference type="ChEBI" id="CHEBI:30879"/>
        <dbReference type="ChEBI" id="CHEBI:35924"/>
        <dbReference type="ChEBI" id="CHEBI:50058"/>
        <dbReference type="EC" id="1.11.1.24"/>
    </reaction>
</comment>
<feature type="active site" description="Cysteine sulfenic acid (-SOH) intermediate; for peroxidase activity" evidence="10">
    <location>
        <position position="75"/>
    </location>
</feature>
<dbReference type="EC" id="1.11.1.24" evidence="2"/>
<comment type="caution">
    <text evidence="12">The sequence shown here is derived from an EMBL/GenBank/DDBJ whole genome shotgun (WGS) entry which is preliminary data.</text>
</comment>
<reference evidence="12 13" key="1">
    <citation type="journal article" date="2019" name="Sci. Rep.">
        <title>Comparative genomics of chytrid fungi reveal insights into the obligate biotrophic and pathogenic lifestyle of Synchytrium endobioticum.</title>
        <authorList>
            <person name="van de Vossenberg B.T.L.H."/>
            <person name="Warris S."/>
            <person name="Nguyen H.D.T."/>
            <person name="van Gent-Pelzer M.P.E."/>
            <person name="Joly D.L."/>
            <person name="van de Geest H.C."/>
            <person name="Bonants P.J.M."/>
            <person name="Smith D.S."/>
            <person name="Levesque C.A."/>
            <person name="van der Lee T.A.J."/>
        </authorList>
    </citation>
    <scope>NUCLEOTIDE SEQUENCE [LARGE SCALE GENOMIC DNA]</scope>
    <source>
        <strain evidence="12 13">CBS 675.73</strain>
    </source>
</reference>
<gene>
    <name evidence="12" type="ORF">CcCBS67573_g09779</name>
</gene>
<dbReference type="Pfam" id="PF10417">
    <property type="entry name" value="1-cysPrx_C"/>
    <property type="match status" value="1"/>
</dbReference>
<comment type="similarity">
    <text evidence="1">Belongs to the peroxiredoxin family. AhpC/Prx1 subfamily.</text>
</comment>